<comment type="similarity">
    <text evidence="1">Belongs to the LysR transcriptional regulatory family.</text>
</comment>
<name>A0ABT7LP00_9BURK</name>
<accession>A0ABT7LP00</accession>
<comment type="caution">
    <text evidence="6">The sequence shown here is derived from an EMBL/GenBank/DDBJ whole genome shotgun (WGS) entry which is preliminary data.</text>
</comment>
<evidence type="ECO:0000256" key="3">
    <source>
        <dbReference type="ARBA" id="ARBA00023125"/>
    </source>
</evidence>
<evidence type="ECO:0000256" key="4">
    <source>
        <dbReference type="ARBA" id="ARBA00023163"/>
    </source>
</evidence>
<reference evidence="6 7" key="1">
    <citation type="submission" date="2023-06" db="EMBL/GenBank/DDBJ databases">
        <title>Pelomonas sp. APW6 16S ribosomal RNA gene genome sequencing and assembly.</title>
        <authorList>
            <person name="Woo H."/>
        </authorList>
    </citation>
    <scope>NUCLEOTIDE SEQUENCE [LARGE SCALE GENOMIC DNA]</scope>
    <source>
        <strain evidence="6 7">APW6</strain>
    </source>
</reference>
<dbReference type="PRINTS" id="PR00039">
    <property type="entry name" value="HTHLYSR"/>
</dbReference>
<evidence type="ECO:0000256" key="1">
    <source>
        <dbReference type="ARBA" id="ARBA00009437"/>
    </source>
</evidence>
<dbReference type="Pfam" id="PF03466">
    <property type="entry name" value="LysR_substrate"/>
    <property type="match status" value="1"/>
</dbReference>
<evidence type="ECO:0000313" key="7">
    <source>
        <dbReference type="Proteomes" id="UP001238603"/>
    </source>
</evidence>
<dbReference type="InterPro" id="IPR000847">
    <property type="entry name" value="LysR_HTH_N"/>
</dbReference>
<dbReference type="SUPFAM" id="SSF53850">
    <property type="entry name" value="Periplasmic binding protein-like II"/>
    <property type="match status" value="1"/>
</dbReference>
<dbReference type="PANTHER" id="PTHR30346">
    <property type="entry name" value="TRANSCRIPTIONAL DUAL REGULATOR HCAR-RELATED"/>
    <property type="match status" value="1"/>
</dbReference>
<keyword evidence="2" id="KW-0805">Transcription regulation</keyword>
<organism evidence="6 7">
    <name type="scientific">Roseateles subflavus</name>
    <dbReference type="NCBI Taxonomy" id="3053353"/>
    <lineage>
        <taxon>Bacteria</taxon>
        <taxon>Pseudomonadati</taxon>
        <taxon>Pseudomonadota</taxon>
        <taxon>Betaproteobacteria</taxon>
        <taxon>Burkholderiales</taxon>
        <taxon>Sphaerotilaceae</taxon>
        <taxon>Roseateles</taxon>
    </lineage>
</organism>
<keyword evidence="4" id="KW-0804">Transcription</keyword>
<evidence type="ECO:0000256" key="2">
    <source>
        <dbReference type="ARBA" id="ARBA00023015"/>
    </source>
</evidence>
<sequence length="296" mass="32060">MIELRTWRQFSVLAQELHYGRAAQRLHMTQPPLSLAMQKLEQALGVVLFERNRRGVRLSAAGAALLPQAEALLAQAEALPELARAAAAGIRGQLRLGFVSTVGYGEMPAWLRQFRERFPEVALQLREATLDVQLQAFERGELDAGFVIHAPGAAPAGFESLGLAEEPMVLAHADGVRGAAPKALLDAPLIIFPREIAPSLHDAVLGFYAAQGRRVQIAQEAIQMQTIVNLVSSGMGVAWVPRSVMALQRAGVSYRALRMPGLPRCETRLIWRAPAAPVVEGFVAHVRQALRGPAVG</sequence>
<feature type="domain" description="HTH lysR-type" evidence="5">
    <location>
        <begin position="2"/>
        <end position="59"/>
    </location>
</feature>
<dbReference type="EMBL" id="JASVDS010000005">
    <property type="protein sequence ID" value="MDL5033880.1"/>
    <property type="molecule type" value="Genomic_DNA"/>
</dbReference>
<dbReference type="PROSITE" id="PS50931">
    <property type="entry name" value="HTH_LYSR"/>
    <property type="match status" value="1"/>
</dbReference>
<dbReference type="PANTHER" id="PTHR30346:SF0">
    <property type="entry name" value="HCA OPERON TRANSCRIPTIONAL ACTIVATOR HCAR"/>
    <property type="match status" value="1"/>
</dbReference>
<keyword evidence="3" id="KW-0238">DNA-binding</keyword>
<proteinExistence type="inferred from homology"/>
<dbReference type="Proteomes" id="UP001238603">
    <property type="component" value="Unassembled WGS sequence"/>
</dbReference>
<dbReference type="InterPro" id="IPR036388">
    <property type="entry name" value="WH-like_DNA-bd_sf"/>
</dbReference>
<gene>
    <name evidence="6" type="ORF">QRD43_18360</name>
</gene>
<dbReference type="Gene3D" id="1.10.10.10">
    <property type="entry name" value="Winged helix-like DNA-binding domain superfamily/Winged helix DNA-binding domain"/>
    <property type="match status" value="1"/>
</dbReference>
<keyword evidence="7" id="KW-1185">Reference proteome</keyword>
<dbReference type="InterPro" id="IPR005119">
    <property type="entry name" value="LysR_subst-bd"/>
</dbReference>
<dbReference type="InterPro" id="IPR036390">
    <property type="entry name" value="WH_DNA-bd_sf"/>
</dbReference>
<dbReference type="Gene3D" id="3.40.190.10">
    <property type="entry name" value="Periplasmic binding protein-like II"/>
    <property type="match status" value="2"/>
</dbReference>
<dbReference type="RefSeq" id="WP_285983952.1">
    <property type="nucleotide sequence ID" value="NZ_JASVDS010000005.1"/>
</dbReference>
<protein>
    <submittedName>
        <fullName evidence="6">LysR family transcriptional regulator</fullName>
    </submittedName>
</protein>
<evidence type="ECO:0000259" key="5">
    <source>
        <dbReference type="PROSITE" id="PS50931"/>
    </source>
</evidence>
<dbReference type="SUPFAM" id="SSF46785">
    <property type="entry name" value="Winged helix' DNA-binding domain"/>
    <property type="match status" value="1"/>
</dbReference>
<evidence type="ECO:0000313" key="6">
    <source>
        <dbReference type="EMBL" id="MDL5033880.1"/>
    </source>
</evidence>
<dbReference type="Pfam" id="PF00126">
    <property type="entry name" value="HTH_1"/>
    <property type="match status" value="1"/>
</dbReference>